<reference evidence="2 4" key="1">
    <citation type="journal article" date="2009" name="PLoS Biol.">
        <title>Lineage-specific biology revealed by a finished genome assembly of the mouse.</title>
        <authorList>
            <consortium name="Mouse Genome Sequencing Consortium"/>
            <person name="Church D.M."/>
            <person name="Goodstadt L."/>
            <person name="Hillier L.W."/>
            <person name="Zody M.C."/>
            <person name="Goldstein S."/>
            <person name="She X."/>
            <person name="Bult C.J."/>
            <person name="Agarwala R."/>
            <person name="Cherry J.L."/>
            <person name="DiCuccio M."/>
            <person name="Hlavina W."/>
            <person name="Kapustin Y."/>
            <person name="Meric P."/>
            <person name="Maglott D."/>
            <person name="Birtle Z."/>
            <person name="Marques A.C."/>
            <person name="Graves T."/>
            <person name="Zhou S."/>
            <person name="Teague B."/>
            <person name="Potamousis K."/>
            <person name="Churas C."/>
            <person name="Place M."/>
            <person name="Herschleb J."/>
            <person name="Runnheim R."/>
            <person name="Forrest D."/>
            <person name="Amos-Landgraf J."/>
            <person name="Schwartz D.C."/>
            <person name="Cheng Z."/>
            <person name="Lindblad-Toh K."/>
            <person name="Eichler E.E."/>
            <person name="Ponting C.P."/>
        </authorList>
    </citation>
    <scope>NUCLEOTIDE SEQUENCE [LARGE SCALE GENOMIC DNA]</scope>
    <source>
        <strain evidence="2 4">C57BL/6J</strain>
    </source>
</reference>
<organism evidence="2 4">
    <name type="scientific">Mus musculus</name>
    <name type="common">Mouse</name>
    <dbReference type="NCBI Taxonomy" id="10090"/>
    <lineage>
        <taxon>Eukaryota</taxon>
        <taxon>Metazoa</taxon>
        <taxon>Chordata</taxon>
        <taxon>Craniata</taxon>
        <taxon>Vertebrata</taxon>
        <taxon>Euteleostomi</taxon>
        <taxon>Mammalia</taxon>
        <taxon>Eutheria</taxon>
        <taxon>Euarchontoglires</taxon>
        <taxon>Glires</taxon>
        <taxon>Rodentia</taxon>
        <taxon>Myomorpha</taxon>
        <taxon>Muroidea</taxon>
        <taxon>Muridae</taxon>
        <taxon>Murinae</taxon>
        <taxon>Mus</taxon>
        <taxon>Mus</taxon>
    </lineage>
</organism>
<dbReference type="AGR" id="MGI:1930088"/>
<evidence type="ECO:0000313" key="4">
    <source>
        <dbReference type="Proteomes" id="UP000000589"/>
    </source>
</evidence>
<accession>D6RIL9</accession>
<dbReference type="Bgee" id="ENSMUSG00000040663">
    <property type="expression patterns" value="Expressed in spleen and 71 other cell types or tissues"/>
</dbReference>
<feature type="compositionally biased region" description="Basic and acidic residues" evidence="1">
    <location>
        <begin position="32"/>
        <end position="44"/>
    </location>
</feature>
<dbReference type="ExpressionAtlas" id="D6RIL9">
    <property type="expression patterns" value="baseline and differential"/>
</dbReference>
<evidence type="ECO:0000256" key="1">
    <source>
        <dbReference type="SAM" id="MobiDB-lite"/>
    </source>
</evidence>
<dbReference type="GeneTree" id="ENSGT00510000048856"/>
<feature type="region of interest" description="Disordered" evidence="1">
    <location>
        <begin position="1"/>
        <end position="44"/>
    </location>
</feature>
<dbReference type="Ensembl" id="ENSMUST00000138090.2">
    <property type="protein sequence ID" value="ENSMUSP00000118157.2"/>
    <property type="gene ID" value="ENSMUSG00000040663.10"/>
</dbReference>
<reference evidence="2" key="4">
    <citation type="submission" date="2025-09" db="UniProtKB">
        <authorList>
            <consortium name="Ensembl"/>
        </authorList>
    </citation>
    <scope>IDENTIFICATION</scope>
    <source>
        <strain evidence="2">C57BL/6J</strain>
    </source>
</reference>
<dbReference type="Proteomes" id="UP000000589">
    <property type="component" value="Chromosome 19"/>
</dbReference>
<evidence type="ECO:0000313" key="2">
    <source>
        <dbReference type="Ensembl" id="ENSMUSP00000118157.2"/>
    </source>
</evidence>
<gene>
    <name evidence="2 3" type="primary">Clcf1</name>
</gene>
<dbReference type="HOGENOM" id="CLU_3224385_0_0_1"/>
<dbReference type="AlphaFoldDB" id="D6RIL9"/>
<reference evidence="2 4" key="2">
    <citation type="journal article" date="2011" name="PLoS Biol.">
        <title>Modernizing reference genome assemblies.</title>
        <authorList>
            <person name="Church D.M."/>
            <person name="Schneider V.A."/>
            <person name="Graves T."/>
            <person name="Auger K."/>
            <person name="Cunningham F."/>
            <person name="Bouk N."/>
            <person name="Chen H.C."/>
            <person name="Agarwala R."/>
            <person name="McLaren W.M."/>
            <person name="Ritchie G.R."/>
            <person name="Albracht D."/>
            <person name="Kremitzki M."/>
            <person name="Rock S."/>
            <person name="Kotkiewicz H."/>
            <person name="Kremitzki C."/>
            <person name="Wollam A."/>
            <person name="Trani L."/>
            <person name="Fulton L."/>
            <person name="Fulton R."/>
            <person name="Matthews L."/>
            <person name="Whitehead S."/>
            <person name="Chow W."/>
            <person name="Torrance J."/>
            <person name="Dunn M."/>
            <person name="Harden G."/>
            <person name="Threadgold G."/>
            <person name="Wood J."/>
            <person name="Collins J."/>
            <person name="Heath P."/>
            <person name="Griffiths G."/>
            <person name="Pelan S."/>
            <person name="Grafham D."/>
            <person name="Eichler E.E."/>
            <person name="Weinstock G."/>
            <person name="Mardis E.R."/>
            <person name="Wilson R.K."/>
            <person name="Howe K."/>
            <person name="Flicek P."/>
            <person name="Hubbard T."/>
        </authorList>
    </citation>
    <scope>NUCLEOTIDE SEQUENCE [LARGE SCALE GENOMIC DNA]</scope>
    <source>
        <strain evidence="2 4">C57BL/6J</strain>
    </source>
</reference>
<dbReference type="Antibodypedia" id="44555">
    <property type="antibodies" value="248 antibodies from 26 providers"/>
</dbReference>
<protein>
    <submittedName>
        <fullName evidence="2">Cardiotrophin-like cytokine factor 1</fullName>
    </submittedName>
</protein>
<dbReference type="MGI" id="MGI:1930088">
    <property type="gene designation" value="Clcf1"/>
</dbReference>
<reference evidence="2" key="3">
    <citation type="submission" date="2025-08" db="UniProtKB">
        <authorList>
            <consortium name="Ensembl"/>
        </authorList>
    </citation>
    <scope>IDENTIFICATION</scope>
    <source>
        <strain evidence="2">C57BL/6J</strain>
    </source>
</reference>
<evidence type="ECO:0000313" key="3">
    <source>
        <dbReference type="MGI" id="MGI:1930088"/>
    </source>
</evidence>
<proteinExistence type="predicted"/>
<dbReference type="VEuPathDB" id="HostDB:ENSMUSG00000040663"/>
<keyword evidence="4" id="KW-1185">Reference proteome</keyword>
<sequence length="44" mass="5157">MDLRAEPRSRKNLPKERRADRRMDVYGSGRPNLRERLEGTRGGC</sequence>
<name>D6RIL9_MOUSE</name>
<feature type="compositionally biased region" description="Basic and acidic residues" evidence="1">
    <location>
        <begin position="1"/>
        <end position="24"/>
    </location>
</feature>